<gene>
    <name evidence="2" type="ORF">SteCoe_20483</name>
</gene>
<keyword evidence="3" id="KW-1185">Reference proteome</keyword>
<evidence type="ECO:0000256" key="1">
    <source>
        <dbReference type="SAM" id="MobiDB-lite"/>
    </source>
</evidence>
<protein>
    <submittedName>
        <fullName evidence="2">Uncharacterized protein</fullName>
    </submittedName>
</protein>
<accession>A0A1R2BSB9</accession>
<comment type="caution">
    <text evidence="2">The sequence shown here is derived from an EMBL/GenBank/DDBJ whole genome shotgun (WGS) entry which is preliminary data.</text>
</comment>
<reference evidence="2 3" key="1">
    <citation type="submission" date="2016-11" db="EMBL/GenBank/DDBJ databases">
        <title>The macronuclear genome of Stentor coeruleus: a giant cell with tiny introns.</title>
        <authorList>
            <person name="Slabodnick M."/>
            <person name="Ruby J.G."/>
            <person name="Reiff S.B."/>
            <person name="Swart E.C."/>
            <person name="Gosai S."/>
            <person name="Prabakaran S."/>
            <person name="Witkowska E."/>
            <person name="Larue G.E."/>
            <person name="Fisher S."/>
            <person name="Freeman R.M."/>
            <person name="Gunawardena J."/>
            <person name="Chu W."/>
            <person name="Stover N.A."/>
            <person name="Gregory B.D."/>
            <person name="Nowacki M."/>
            <person name="Derisi J."/>
            <person name="Roy S.W."/>
            <person name="Marshall W.F."/>
            <person name="Sood P."/>
        </authorList>
    </citation>
    <scope>NUCLEOTIDE SEQUENCE [LARGE SCALE GENOMIC DNA]</scope>
    <source>
        <strain evidence="2">WM001</strain>
    </source>
</reference>
<organism evidence="2 3">
    <name type="scientific">Stentor coeruleus</name>
    <dbReference type="NCBI Taxonomy" id="5963"/>
    <lineage>
        <taxon>Eukaryota</taxon>
        <taxon>Sar</taxon>
        <taxon>Alveolata</taxon>
        <taxon>Ciliophora</taxon>
        <taxon>Postciliodesmatophora</taxon>
        <taxon>Heterotrichea</taxon>
        <taxon>Heterotrichida</taxon>
        <taxon>Stentoridae</taxon>
        <taxon>Stentor</taxon>
    </lineage>
</organism>
<dbReference type="AlphaFoldDB" id="A0A1R2BSB9"/>
<feature type="region of interest" description="Disordered" evidence="1">
    <location>
        <begin position="121"/>
        <end position="151"/>
    </location>
</feature>
<evidence type="ECO:0000313" key="2">
    <source>
        <dbReference type="EMBL" id="OMJ79475.1"/>
    </source>
</evidence>
<feature type="compositionally biased region" description="Basic and acidic residues" evidence="1">
    <location>
        <begin position="121"/>
        <end position="135"/>
    </location>
</feature>
<proteinExistence type="predicted"/>
<name>A0A1R2BSB9_9CILI</name>
<evidence type="ECO:0000313" key="3">
    <source>
        <dbReference type="Proteomes" id="UP000187209"/>
    </source>
</evidence>
<dbReference type="Proteomes" id="UP000187209">
    <property type="component" value="Unassembled WGS sequence"/>
</dbReference>
<dbReference type="OrthoDB" id="299621at2759"/>
<sequence>MRSSRPEGFTTHGGISNWQFPYGMTLDEILRAGSAPIQEEKTPKRNSINFAQRNRKPVRAIIMQSNKRPKYKHKEQHKNLKLGDFDDVFEEKHDHNDRPPCRQNTNLFDLDDNFHPKFNDFIKENGRSARGDPRPPSRHKTPPKAVGLELPPNLATGEFIPVDHMFHQDSSISETDNNSFSNTLPANFNENEKLRKKILIIRESPADTLENKLKIKPKSAKNKTNEKMSIRMWSAASKPNKKLTEIPIIINKKDKSNLSFSNSRREKLKPEEEKKDLILEEKRITYLKKTPEKRAQSSNNKGKMNAILPFQTSLEPEFLNLFAKGDEFNF</sequence>
<dbReference type="EMBL" id="MPUH01000469">
    <property type="protein sequence ID" value="OMJ79475.1"/>
    <property type="molecule type" value="Genomic_DNA"/>
</dbReference>